<feature type="binding site" evidence="12">
    <location>
        <position position="141"/>
    </location>
    <ligand>
        <name>Zn(2+)</name>
        <dbReference type="ChEBI" id="CHEBI:29105"/>
        <label>1</label>
        <note>catalytic</note>
    </ligand>
</feature>
<keyword evidence="9" id="KW-0698">rRNA processing</keyword>
<evidence type="ECO:0000256" key="11">
    <source>
        <dbReference type="PIRSR" id="PIRSR004803-2"/>
    </source>
</evidence>
<comment type="cofactor">
    <cofactor evidence="12">
        <name>Ca(2+)</name>
        <dbReference type="ChEBI" id="CHEBI:29108"/>
    </cofactor>
    <text evidence="12">Binds 1 Ca(2+) cation per subunit. Seen in 1 crystal structure, it is not clear if it is physiologically important.</text>
</comment>
<comment type="subunit">
    <text evidence="9">Homodimer, may be a subunit of the RNA degradosome.</text>
</comment>
<keyword evidence="2 9" id="KW-0540">Nuclease</keyword>
<feature type="active site" description="Proton donor" evidence="10">
    <location>
        <position position="195"/>
    </location>
</feature>
<comment type="subcellular location">
    <subcellularLocation>
        <location evidence="9">Cytoplasm</location>
    </subcellularLocation>
</comment>
<dbReference type="Proteomes" id="UP000002586">
    <property type="component" value="Chromosome"/>
</dbReference>
<name>A0L832_MAGMM</name>
<dbReference type="GO" id="GO:0003723">
    <property type="term" value="F:RNA binding"/>
    <property type="evidence" value="ECO:0007669"/>
    <property type="project" value="UniProtKB-UniRule"/>
</dbReference>
<dbReference type="EC" id="3.1.-.-" evidence="9"/>
<evidence type="ECO:0000256" key="5">
    <source>
        <dbReference type="ARBA" id="ARBA00022801"/>
    </source>
</evidence>
<comment type="function">
    <text evidence="9">An RNase that has 5'-3' exonuclease and possibly endonuclease activity. Involved in maturation of rRNA and in some organisms also mRNA maturation and/or decay.</text>
</comment>
<dbReference type="Gene3D" id="3.40.50.10710">
    <property type="entry name" value="Metallo-hydrolase/oxidoreductase"/>
    <property type="match status" value="1"/>
</dbReference>
<dbReference type="InterPro" id="IPR011108">
    <property type="entry name" value="RMMBL"/>
</dbReference>
<dbReference type="Pfam" id="PF00753">
    <property type="entry name" value="Lactamase_B"/>
    <property type="match status" value="1"/>
</dbReference>
<evidence type="ECO:0000256" key="7">
    <source>
        <dbReference type="ARBA" id="ARBA00022839"/>
    </source>
</evidence>
<keyword evidence="12" id="KW-0106">Calcium</keyword>
<feature type="domain" description="Metallo-beta-lactamase" evidence="13">
    <location>
        <begin position="21"/>
        <end position="215"/>
    </location>
</feature>
<keyword evidence="4 9" id="KW-0255">Endonuclease</keyword>
<dbReference type="InterPro" id="IPR001587">
    <property type="entry name" value="RNase_J_CS"/>
</dbReference>
<feature type="binding site" evidence="12">
    <location>
        <position position="51"/>
    </location>
    <ligand>
        <name>Ca(2+)</name>
        <dbReference type="ChEBI" id="CHEBI:29108"/>
    </ligand>
</feature>
<dbReference type="PANTHER" id="PTHR43694:SF1">
    <property type="entry name" value="RIBONUCLEASE J"/>
    <property type="match status" value="1"/>
</dbReference>
<feature type="binding site" evidence="12">
    <location>
        <position position="163"/>
    </location>
    <ligand>
        <name>Zn(2+)</name>
        <dbReference type="ChEBI" id="CHEBI:29105"/>
        <label>1</label>
        <note>catalytic</note>
    </ligand>
</feature>
<keyword evidence="3 12" id="KW-0479">Metal-binding</keyword>
<feature type="binding site" evidence="12">
    <location>
        <position position="78"/>
    </location>
    <ligand>
        <name>Zn(2+)</name>
        <dbReference type="ChEBI" id="CHEBI:29105"/>
        <label>2</label>
        <note>catalytic</note>
    </ligand>
</feature>
<dbReference type="OrthoDB" id="9770211at2"/>
<evidence type="ECO:0000256" key="1">
    <source>
        <dbReference type="ARBA" id="ARBA00022490"/>
    </source>
</evidence>
<dbReference type="NCBIfam" id="TIGR00649">
    <property type="entry name" value="MG423"/>
    <property type="match status" value="1"/>
</dbReference>
<dbReference type="CDD" id="cd07714">
    <property type="entry name" value="RNaseJ_MBL-fold"/>
    <property type="match status" value="1"/>
</dbReference>
<keyword evidence="7 9" id="KW-0269">Exonuclease</keyword>
<evidence type="ECO:0000256" key="12">
    <source>
        <dbReference type="PIRSR" id="PIRSR004803-3"/>
    </source>
</evidence>
<keyword evidence="1 9" id="KW-0963">Cytoplasm</keyword>
<keyword evidence="6 12" id="KW-0862">Zinc</keyword>
<evidence type="ECO:0000256" key="8">
    <source>
        <dbReference type="ARBA" id="ARBA00022884"/>
    </source>
</evidence>
<dbReference type="SUPFAM" id="SSF56281">
    <property type="entry name" value="Metallo-hydrolase/oxidoreductase"/>
    <property type="match status" value="1"/>
</dbReference>
<keyword evidence="8 9" id="KW-0694">RNA-binding</keyword>
<proteinExistence type="inferred from homology"/>
<dbReference type="InterPro" id="IPR030854">
    <property type="entry name" value="RNase_J_bac"/>
</dbReference>
<dbReference type="InterPro" id="IPR042173">
    <property type="entry name" value="RNase_J_2"/>
</dbReference>
<dbReference type="HOGENOM" id="CLU_008727_3_1_5"/>
<feature type="binding site" evidence="12">
    <location>
        <position position="444"/>
    </location>
    <ligand>
        <name>Ca(2+)</name>
        <dbReference type="ChEBI" id="CHEBI:29108"/>
    </ligand>
</feature>
<dbReference type="InterPro" id="IPR004613">
    <property type="entry name" value="RNase_J"/>
</dbReference>
<dbReference type="GO" id="GO:0008270">
    <property type="term" value="F:zinc ion binding"/>
    <property type="evidence" value="ECO:0007669"/>
    <property type="project" value="InterPro"/>
</dbReference>
<keyword evidence="5 9" id="KW-0378">Hydrolase</keyword>
<feature type="binding site" evidence="12">
    <location>
        <position position="391"/>
    </location>
    <ligand>
        <name>Zn(2+)</name>
        <dbReference type="ChEBI" id="CHEBI:29105"/>
        <label>1</label>
        <note>catalytic</note>
    </ligand>
</feature>
<comment type="similarity">
    <text evidence="9">Belongs to the metallo-beta-lactamase superfamily. RNA-metabolizing metallo-beta-lactamase-like family. Bacterial RNase J subfamily.</text>
</comment>
<dbReference type="GO" id="GO:0004534">
    <property type="term" value="F:5'-3' RNA exonuclease activity"/>
    <property type="evidence" value="ECO:0007669"/>
    <property type="project" value="UniProtKB-UniRule"/>
</dbReference>
<dbReference type="PANTHER" id="PTHR43694">
    <property type="entry name" value="RIBONUCLEASE J"/>
    <property type="match status" value="1"/>
</dbReference>
<dbReference type="InterPro" id="IPR001279">
    <property type="entry name" value="Metallo-B-lactamas"/>
</dbReference>
<dbReference type="GO" id="GO:0004521">
    <property type="term" value="F:RNA endonuclease activity"/>
    <property type="evidence" value="ECO:0007669"/>
    <property type="project" value="UniProtKB-UniRule"/>
</dbReference>
<feature type="binding site" evidence="9 11">
    <location>
        <begin position="365"/>
        <end position="369"/>
    </location>
    <ligand>
        <name>substrate</name>
    </ligand>
</feature>
<organism evidence="14 15">
    <name type="scientific">Magnetococcus marinus (strain ATCC BAA-1437 / JCM 17883 / MC-1)</name>
    <dbReference type="NCBI Taxonomy" id="156889"/>
    <lineage>
        <taxon>Bacteria</taxon>
        <taxon>Pseudomonadati</taxon>
        <taxon>Pseudomonadota</taxon>
        <taxon>Magnetococcia</taxon>
        <taxon>Magnetococcales</taxon>
        <taxon>Magnetococcaceae</taxon>
        <taxon>Magnetococcus</taxon>
    </lineage>
</organism>
<dbReference type="AlphaFoldDB" id="A0L832"/>
<dbReference type="GO" id="GO:0006364">
    <property type="term" value="P:rRNA processing"/>
    <property type="evidence" value="ECO:0007669"/>
    <property type="project" value="UniProtKB-UniRule"/>
</dbReference>
<keyword evidence="15" id="KW-1185">Reference proteome</keyword>
<dbReference type="EMBL" id="CP000471">
    <property type="protein sequence ID" value="ABK44125.1"/>
    <property type="molecule type" value="Genomic_DNA"/>
</dbReference>
<gene>
    <name evidence="9" type="primary">rnj</name>
    <name evidence="14" type="ordered locus">Mmc1_1616</name>
</gene>
<evidence type="ECO:0000256" key="9">
    <source>
        <dbReference type="HAMAP-Rule" id="MF_01491"/>
    </source>
</evidence>
<feature type="binding site" evidence="12">
    <location>
        <position position="79"/>
    </location>
    <ligand>
        <name>Zn(2+)</name>
        <dbReference type="ChEBI" id="CHEBI:29105"/>
        <label>2</label>
        <note>catalytic</note>
    </ligand>
</feature>
<dbReference type="Gene3D" id="3.10.20.580">
    <property type="match status" value="1"/>
</dbReference>
<feature type="binding site" evidence="12">
    <location>
        <position position="49"/>
    </location>
    <ligand>
        <name>Ca(2+)</name>
        <dbReference type="ChEBI" id="CHEBI:29108"/>
    </ligand>
</feature>
<evidence type="ECO:0000259" key="13">
    <source>
        <dbReference type="SMART" id="SM00849"/>
    </source>
</evidence>
<dbReference type="SMART" id="SM00849">
    <property type="entry name" value="Lactamase_B"/>
    <property type="match status" value="1"/>
</dbReference>
<dbReference type="InterPro" id="IPR041636">
    <property type="entry name" value="RNase_J_C"/>
</dbReference>
<dbReference type="PIRSF" id="PIRSF004803">
    <property type="entry name" value="RnjA"/>
    <property type="match status" value="1"/>
</dbReference>
<dbReference type="RefSeq" id="WP_011713273.1">
    <property type="nucleotide sequence ID" value="NC_008576.1"/>
</dbReference>
<evidence type="ECO:0000313" key="15">
    <source>
        <dbReference type="Proteomes" id="UP000002586"/>
    </source>
</evidence>
<feature type="active site" description="Proton acceptor" evidence="10">
    <location>
        <position position="369"/>
    </location>
</feature>
<dbReference type="GO" id="GO:0005737">
    <property type="term" value="C:cytoplasm"/>
    <property type="evidence" value="ECO:0007669"/>
    <property type="project" value="UniProtKB-SubCell"/>
</dbReference>
<dbReference type="InterPro" id="IPR036866">
    <property type="entry name" value="RibonucZ/Hydroxyglut_hydro"/>
</dbReference>
<evidence type="ECO:0000256" key="4">
    <source>
        <dbReference type="ARBA" id="ARBA00022759"/>
    </source>
</evidence>
<dbReference type="Pfam" id="PF22505">
    <property type="entry name" value="RNase_J_b_CASP"/>
    <property type="match status" value="1"/>
</dbReference>
<feature type="binding site" evidence="12">
    <location>
        <position position="76"/>
    </location>
    <ligand>
        <name>Zn(2+)</name>
        <dbReference type="ChEBI" id="CHEBI:29105"/>
        <label>1</label>
        <note>catalytic</note>
    </ligand>
</feature>
<dbReference type="Pfam" id="PF07521">
    <property type="entry name" value="RMMBL"/>
    <property type="match status" value="1"/>
</dbReference>
<reference evidence="14 15" key="2">
    <citation type="journal article" date="2012" name="Int. J. Syst. Evol. Microbiol.">
        <title>Magnetococcus marinus gen. nov., sp. nov., a marine, magnetotactic bacterium that represents a novel lineage (Magnetococcaceae fam. nov.; Magnetococcales ord. nov.) at the base of the Alphaproteobacteria.</title>
        <authorList>
            <person name="Bazylinski D.A."/>
            <person name="Williams T.J."/>
            <person name="Lefevre C.T."/>
            <person name="Berg R.J."/>
            <person name="Zhang C.L."/>
            <person name="Bowser S.S."/>
            <person name="Dean A.J."/>
            <person name="Beveridge T.J."/>
        </authorList>
    </citation>
    <scope>NUCLEOTIDE SEQUENCE [LARGE SCALE GENOMIC DNA]</scope>
    <source>
        <strain evidence="15">ATCC BAA-1437 / JCM 17883 / MC-1</strain>
    </source>
</reference>
<sequence length="559" mass="61710">MTSSTEGSVRILPLGGLGEIGMNLMVYECQGKLLVFDTGLTFPSPDTPGVDVIIPDIRWLEERKQDVVGIILTHGHEDHIGALPYVWPRLESPIFGTAFTLGLVKMKFKEHDLSTATIREVRHREAFQVGPFNLIFIHVTHSIVDASAVAIRTPIGTLLHSGDFKFDHTPVNGLTSDLFSLAKLGEEGVLALLSDSTNVDRSGSSRSESSVRPALDEQMARAQGLVVCATFSSNIHRIQQIVDSAIAHGRKVVLNGRSMEANVGVARELGFIRLDGDDLVTVKSIKNHERHRLCIISTGSQGEPNSSLMRIAHQEHRDIILGAGDMVILSSKFIPGNERAIWSLINLLYERGVEVVHEKDNPHIHVSGHAPADDLKTMLALTKPRFFIPMHGEPRHLHLHRKLALAMGVAEERSLVMENGDLVELTPNHISIIDRVEHGRVFVDGKGVGDICDIVMRDRRHLSEDGMVVVVMVVAKDGGQLLEGPEILTRGVIHEDENPQMLEEMRETVAQALAIGAKGMDFNEDEQVGASDIAVRALRRFFKKRLGRRPVVLPMVMEM</sequence>
<evidence type="ECO:0000256" key="10">
    <source>
        <dbReference type="PIRSR" id="PIRSR004803-1"/>
    </source>
</evidence>
<dbReference type="PROSITE" id="PS01292">
    <property type="entry name" value="UPF0036"/>
    <property type="match status" value="1"/>
</dbReference>
<dbReference type="HAMAP" id="MF_01491">
    <property type="entry name" value="RNase_J_bact"/>
    <property type="match status" value="1"/>
</dbReference>
<dbReference type="STRING" id="156889.Mmc1_1616"/>
<dbReference type="InterPro" id="IPR055132">
    <property type="entry name" value="RNase_J_b_CASP"/>
</dbReference>
<reference evidence="15" key="1">
    <citation type="journal article" date="2009" name="Appl. Environ. Microbiol.">
        <title>Complete genome sequence of the chemolithoautotrophic marine magnetotactic coccus strain MC-1.</title>
        <authorList>
            <person name="Schubbe S."/>
            <person name="Williams T.J."/>
            <person name="Xie G."/>
            <person name="Kiss H.E."/>
            <person name="Brettin T.S."/>
            <person name="Martinez D."/>
            <person name="Ross C.A."/>
            <person name="Schuler D."/>
            <person name="Cox B.L."/>
            <person name="Nealson K.H."/>
            <person name="Bazylinski D.A."/>
        </authorList>
    </citation>
    <scope>NUCLEOTIDE SEQUENCE [LARGE SCALE GENOMIC DNA]</scope>
    <source>
        <strain evidence="15">ATCC BAA-1437 / JCM 17883 / MC-1</strain>
    </source>
</reference>
<accession>A0L832</accession>
<protein>
    <recommendedName>
        <fullName evidence="9">Ribonuclease J</fullName>
        <shortName evidence="9">RNase J</shortName>
        <ecNumber evidence="9">3.1.-.-</ecNumber>
    </recommendedName>
</protein>
<evidence type="ECO:0000313" key="14">
    <source>
        <dbReference type="EMBL" id="ABK44125.1"/>
    </source>
</evidence>
<dbReference type="Gene3D" id="3.60.15.10">
    <property type="entry name" value="Ribonuclease Z/Hydroxyacylglutathione hydrolase-like"/>
    <property type="match status" value="1"/>
</dbReference>
<dbReference type="KEGG" id="mgm:Mmc1_1616"/>
<evidence type="ECO:0000256" key="3">
    <source>
        <dbReference type="ARBA" id="ARBA00022723"/>
    </source>
</evidence>
<comment type="cofactor">
    <cofactor evidence="12">
        <name>Zn(2+)</name>
        <dbReference type="ChEBI" id="CHEBI:29105"/>
    </cofactor>
    <text evidence="12">Binds 2 Zn(2+) ions per subunit. It is not clear if Zn(2+) or Mg(2+) is physiologically important.</text>
</comment>
<dbReference type="Pfam" id="PF17770">
    <property type="entry name" value="RNase_J_C"/>
    <property type="match status" value="1"/>
</dbReference>
<feature type="binding site" evidence="12">
    <location>
        <position position="74"/>
    </location>
    <ligand>
        <name>Zn(2+)</name>
        <dbReference type="ChEBI" id="CHEBI:29105"/>
        <label>1</label>
        <note>catalytic</note>
    </ligand>
</feature>
<evidence type="ECO:0000256" key="2">
    <source>
        <dbReference type="ARBA" id="ARBA00022722"/>
    </source>
</evidence>
<dbReference type="eggNOG" id="COG0595">
    <property type="taxonomic scope" value="Bacteria"/>
</dbReference>
<feature type="binding site" evidence="11">
    <location>
        <begin position="232"/>
        <end position="234"/>
    </location>
    <ligand>
        <name>substrate</name>
    </ligand>
</feature>
<evidence type="ECO:0000256" key="6">
    <source>
        <dbReference type="ARBA" id="ARBA00022833"/>
    </source>
</evidence>